<evidence type="ECO:0000256" key="1">
    <source>
        <dbReference type="SAM" id="SignalP"/>
    </source>
</evidence>
<organism evidence="2 3">
    <name type="scientific">Ancylomarina subtilis</name>
    <dbReference type="NCBI Taxonomy" id="1639035"/>
    <lineage>
        <taxon>Bacteria</taxon>
        <taxon>Pseudomonadati</taxon>
        <taxon>Bacteroidota</taxon>
        <taxon>Bacteroidia</taxon>
        <taxon>Marinilabiliales</taxon>
        <taxon>Marinifilaceae</taxon>
        <taxon>Ancylomarina</taxon>
    </lineage>
</organism>
<name>A0A4Q7VKN0_9BACT</name>
<dbReference type="RefSeq" id="WP_130306745.1">
    <property type="nucleotide sequence ID" value="NZ_SHKN01000001.1"/>
</dbReference>
<gene>
    <name evidence="2" type="ORF">EV201_1347</name>
</gene>
<proteinExistence type="predicted"/>
<dbReference type="OrthoDB" id="7055505at2"/>
<feature type="chain" id="PRO_5020528236" description="TraB family protein" evidence="1">
    <location>
        <begin position="20"/>
        <end position="284"/>
    </location>
</feature>
<feature type="signal peptide" evidence="1">
    <location>
        <begin position="1"/>
        <end position="19"/>
    </location>
</feature>
<reference evidence="2 3" key="1">
    <citation type="submission" date="2019-02" db="EMBL/GenBank/DDBJ databases">
        <title>Genomic Encyclopedia of Type Strains, Phase IV (KMG-IV): sequencing the most valuable type-strain genomes for metagenomic binning, comparative biology and taxonomic classification.</title>
        <authorList>
            <person name="Goeker M."/>
        </authorList>
    </citation>
    <scope>NUCLEOTIDE SEQUENCE [LARGE SCALE GENOMIC DNA]</scope>
    <source>
        <strain evidence="2 3">DSM 28825</strain>
    </source>
</reference>
<dbReference type="EMBL" id="SHKN01000001">
    <property type="protein sequence ID" value="RZT96704.1"/>
    <property type="molecule type" value="Genomic_DNA"/>
</dbReference>
<protein>
    <recommendedName>
        <fullName evidence="4">TraB family protein</fullName>
    </recommendedName>
</protein>
<sequence length="284" mass="32886">MKKILILLSGMMLANALFGQDAKTPPKTQIMTLGVFHLAYHNLDVQTTEKKNQISVLEEPYQSEIIAICNAIEAFKPTMIAIEKSPNEQGAIDSLYSLYKSDQFTLKKDEIYQLAFRMGKKLNLPKIHCMNNWGKHYNNMKTLFKDSIRSANLENYYFQSPDSIYMESKKSKKVSNIIDEFTQLNDPKHIKESLSVYLLNPFKYEEEAGDFTGVDFETGRWFNRNLRIFRNIQRMAQKPEERILLIIGCGHLNLLNMFLDVSKEFDLVSPLPYLEVAKKNTCTK</sequence>
<comment type="caution">
    <text evidence="2">The sequence shown here is derived from an EMBL/GenBank/DDBJ whole genome shotgun (WGS) entry which is preliminary data.</text>
</comment>
<keyword evidence="3" id="KW-1185">Reference proteome</keyword>
<dbReference type="AlphaFoldDB" id="A0A4Q7VKN0"/>
<evidence type="ECO:0000313" key="2">
    <source>
        <dbReference type="EMBL" id="RZT96704.1"/>
    </source>
</evidence>
<accession>A0A4Q7VKN0</accession>
<dbReference type="Pfam" id="PF18950">
    <property type="entry name" value="DUF5694"/>
    <property type="match status" value="1"/>
</dbReference>
<keyword evidence="1" id="KW-0732">Signal</keyword>
<evidence type="ECO:0000313" key="3">
    <source>
        <dbReference type="Proteomes" id="UP000293562"/>
    </source>
</evidence>
<evidence type="ECO:0008006" key="4">
    <source>
        <dbReference type="Google" id="ProtNLM"/>
    </source>
</evidence>
<dbReference type="InterPro" id="IPR043749">
    <property type="entry name" value="DUF5694"/>
</dbReference>
<dbReference type="Proteomes" id="UP000293562">
    <property type="component" value="Unassembled WGS sequence"/>
</dbReference>